<feature type="domain" description="ABC transporter" evidence="4">
    <location>
        <begin position="3"/>
        <end position="210"/>
    </location>
</feature>
<dbReference type="InterPro" id="IPR003593">
    <property type="entry name" value="AAA+_ATPase"/>
</dbReference>
<dbReference type="InterPro" id="IPR003439">
    <property type="entry name" value="ABC_transporter-like_ATP-bd"/>
</dbReference>
<keyword evidence="2" id="KW-0547">Nucleotide-binding</keyword>
<gene>
    <name evidence="5" type="ORF">SAMN00777080_2310</name>
</gene>
<evidence type="ECO:0000256" key="3">
    <source>
        <dbReference type="ARBA" id="ARBA00022840"/>
    </source>
</evidence>
<dbReference type="Pfam" id="PF00005">
    <property type="entry name" value="ABC_tran"/>
    <property type="match status" value="1"/>
</dbReference>
<organism evidence="5 6">
    <name type="scientific">Aquiflexum balticum DSM 16537</name>
    <dbReference type="NCBI Taxonomy" id="758820"/>
    <lineage>
        <taxon>Bacteria</taxon>
        <taxon>Pseudomonadati</taxon>
        <taxon>Bacteroidota</taxon>
        <taxon>Cytophagia</taxon>
        <taxon>Cytophagales</taxon>
        <taxon>Cyclobacteriaceae</taxon>
        <taxon>Aquiflexum</taxon>
    </lineage>
</organism>
<dbReference type="EMBL" id="LT838813">
    <property type="protein sequence ID" value="SMD43703.1"/>
    <property type="molecule type" value="Genomic_DNA"/>
</dbReference>
<dbReference type="InterPro" id="IPR051782">
    <property type="entry name" value="ABC_Transporter_VariousFunc"/>
</dbReference>
<dbReference type="Gene3D" id="3.40.50.300">
    <property type="entry name" value="P-loop containing nucleotide triphosphate hydrolases"/>
    <property type="match status" value="1"/>
</dbReference>
<reference evidence="6" key="1">
    <citation type="submission" date="2017-04" db="EMBL/GenBank/DDBJ databases">
        <authorList>
            <person name="Varghese N."/>
            <person name="Submissions S."/>
        </authorList>
    </citation>
    <scope>NUCLEOTIDE SEQUENCE [LARGE SCALE GENOMIC DNA]</scope>
    <source>
        <strain evidence="6">DSM 16537</strain>
    </source>
</reference>
<sequence>MKIKLEKASKRFQFDWIFKDISLEIAPFSHWAITGSNGSGKSTFLKCLSGLQPLTEGKITYFFEEKEVSDADIFRHLVMSAPYMELPEEFSLLELINFHFNFKSPKESLSIEDMMDIMYLKEHRNKPVFQFSSGMKQRLKLGLCFFSKVNLILLDEPTSNLDKKGIDWYLHLVKEFSKDKTLFVCSNDPKEYDFCPNQIHIEDFKLKNRL</sequence>
<keyword evidence="6" id="KW-1185">Reference proteome</keyword>
<dbReference type="GO" id="GO:0005524">
    <property type="term" value="F:ATP binding"/>
    <property type="evidence" value="ECO:0007669"/>
    <property type="project" value="UniProtKB-KW"/>
</dbReference>
<dbReference type="OrthoDB" id="9808363at2"/>
<dbReference type="InterPro" id="IPR027417">
    <property type="entry name" value="P-loop_NTPase"/>
</dbReference>
<dbReference type="SMART" id="SM00382">
    <property type="entry name" value="AAA"/>
    <property type="match status" value="1"/>
</dbReference>
<dbReference type="PANTHER" id="PTHR42939">
    <property type="entry name" value="ABC TRANSPORTER ATP-BINDING PROTEIN ALBC-RELATED"/>
    <property type="match status" value="1"/>
</dbReference>
<evidence type="ECO:0000313" key="6">
    <source>
        <dbReference type="Proteomes" id="UP000192333"/>
    </source>
</evidence>
<dbReference type="Proteomes" id="UP000192333">
    <property type="component" value="Chromosome I"/>
</dbReference>
<evidence type="ECO:0000313" key="5">
    <source>
        <dbReference type="EMBL" id="SMD43703.1"/>
    </source>
</evidence>
<dbReference type="InterPro" id="IPR017871">
    <property type="entry name" value="ABC_transporter-like_CS"/>
</dbReference>
<dbReference type="AlphaFoldDB" id="A0A1W2H441"/>
<dbReference type="SUPFAM" id="SSF52540">
    <property type="entry name" value="P-loop containing nucleoside triphosphate hydrolases"/>
    <property type="match status" value="1"/>
</dbReference>
<proteinExistence type="predicted"/>
<accession>A0A1W2H441</accession>
<evidence type="ECO:0000259" key="4">
    <source>
        <dbReference type="PROSITE" id="PS50893"/>
    </source>
</evidence>
<name>A0A1W2H441_9BACT</name>
<dbReference type="RefSeq" id="WP_084120576.1">
    <property type="nucleotide sequence ID" value="NZ_LT838813.1"/>
</dbReference>
<keyword evidence="1" id="KW-0813">Transport</keyword>
<evidence type="ECO:0000256" key="2">
    <source>
        <dbReference type="ARBA" id="ARBA00022741"/>
    </source>
</evidence>
<dbReference type="GO" id="GO:0016887">
    <property type="term" value="F:ATP hydrolysis activity"/>
    <property type="evidence" value="ECO:0007669"/>
    <property type="project" value="InterPro"/>
</dbReference>
<keyword evidence="3" id="KW-0067">ATP-binding</keyword>
<dbReference type="PROSITE" id="PS50893">
    <property type="entry name" value="ABC_TRANSPORTER_2"/>
    <property type="match status" value="1"/>
</dbReference>
<protein>
    <submittedName>
        <fullName evidence="5">ABC-type multidrug transport system, ATPase component</fullName>
    </submittedName>
</protein>
<dbReference type="PROSITE" id="PS00211">
    <property type="entry name" value="ABC_TRANSPORTER_1"/>
    <property type="match status" value="1"/>
</dbReference>
<evidence type="ECO:0000256" key="1">
    <source>
        <dbReference type="ARBA" id="ARBA00022448"/>
    </source>
</evidence>
<dbReference type="PANTHER" id="PTHR42939:SF1">
    <property type="entry name" value="ABC TRANSPORTER ATP-BINDING PROTEIN ALBC-RELATED"/>
    <property type="match status" value="1"/>
</dbReference>
<dbReference type="STRING" id="758820.SAMN00777080_2310"/>